<reference evidence="3 4" key="1">
    <citation type="submission" date="2019-09" db="EMBL/GenBank/DDBJ databases">
        <authorList>
            <person name="Chandra G."/>
            <person name="Truman W A."/>
        </authorList>
    </citation>
    <scope>NUCLEOTIDE SEQUENCE [LARGE SCALE GENOMIC DNA]</scope>
    <source>
        <strain evidence="3">PS723</strain>
    </source>
</reference>
<dbReference type="GO" id="GO:0005509">
    <property type="term" value="F:calcium ion binding"/>
    <property type="evidence" value="ECO:0007669"/>
    <property type="project" value="InterPro"/>
</dbReference>
<sequence precursor="true">MSKLSTWLFGRQYTDRNSRFEVRDSPILPTPDTGPVRASLPPEPGADALQPLKNWSHPFKDTRNPLQQLTHLAKATAGYYPLGRNGLWHGGVHFDSGTADGLDQSSVQCLADGEVVAYRIDTHSPTTRYFINTITVEKPFSRNFVLVRHRLQPPKIEGSPDTPPSLTFYSLYMHLQDWAVYQENSAITRPAFWPEAPTRRVKESANDVRPGNLEQRGLNVRNKDSQGKVLDLLPRGAEVTVSGEGDYRKLENTLGPARLTTAEGSLRGYVSITQLRQSAGDEYHVATRWGSLNVRAEPSFHSEVLEKLPDGTHVTVSGEGEYRKLERIDQYVHFKSLQGALEPLASDRVVVLETPVAIKAGALIGHLGRYQDGGADQPEEKLHLEVFSGDDVDLFIEASRAWAQRLPDKDRTWLKLTQGTAVVTHPENATAAQLKILSAASPLSADDLLVPKSLLDGLPADRKIQVTASDSRKASNWYRLDGLLHDADNTLLDGWVREEVGVTPWLSPWSWEGYDVIFDYSTPKHAMASFLSAVDRFSEAQRERYRPLADKDDQGPMKSRLYDIIDRNRDGKMTAEELQAALHLPAYAQSISQLIIYKESEWFHQAQKWDALDELLGHSGSTPHLNWLAEKQRIEQLSWWGEVAEKVGLPSWGKAYHFHPVGLLGCFSVANPLEITHEQLKQIFPAADEDDIDVVLNEINGRLAEFKLDTRLRQRHFFAQVKGEVGAAMKGVTESWEYSPAALKSFSVYYRAHPAEAEEDGYLKDAQGRIVRRANQREIGRKHFQRLNGNRDSHPDDGYNLRGRGLIQITGYEKYHGYMRDYNKYWVGLAPDTESNPELINTMPNAIRSAVWFWLYRSPYSNDKGRGLADVSGVTFKVNGGYTGLAEREAAYKEIERILK</sequence>
<organism evidence="3 4">
    <name type="scientific">Pseudomonas fluorescens</name>
    <dbReference type="NCBI Taxonomy" id="294"/>
    <lineage>
        <taxon>Bacteria</taxon>
        <taxon>Pseudomonadati</taxon>
        <taxon>Pseudomonadota</taxon>
        <taxon>Gammaproteobacteria</taxon>
        <taxon>Pseudomonadales</taxon>
        <taxon>Pseudomonadaceae</taxon>
        <taxon>Pseudomonas</taxon>
    </lineage>
</organism>
<dbReference type="PROSITE" id="PS00018">
    <property type="entry name" value="EF_HAND_1"/>
    <property type="match status" value="1"/>
</dbReference>
<feature type="domain" description="EF-hand" evidence="2">
    <location>
        <begin position="560"/>
        <end position="588"/>
    </location>
</feature>
<accession>A0A5E7FTD7</accession>
<dbReference type="SUPFAM" id="SSF53955">
    <property type="entry name" value="Lysozyme-like"/>
    <property type="match status" value="1"/>
</dbReference>
<proteinExistence type="predicted"/>
<dbReference type="InterPro" id="IPR023346">
    <property type="entry name" value="Lysozyme-like_dom_sf"/>
</dbReference>
<evidence type="ECO:0000313" key="4">
    <source>
        <dbReference type="Proteomes" id="UP000379480"/>
    </source>
</evidence>
<dbReference type="Proteomes" id="UP000379480">
    <property type="component" value="Unassembled WGS sequence"/>
</dbReference>
<dbReference type="PANTHER" id="PTHR34408">
    <property type="entry name" value="FAMILY PROTEIN, PUTATIVE-RELATED"/>
    <property type="match status" value="1"/>
</dbReference>
<name>A0A5E7FTD7_PSEFL</name>
<dbReference type="InterPro" id="IPR018247">
    <property type="entry name" value="EF_Hand_1_Ca_BS"/>
</dbReference>
<dbReference type="EMBL" id="CABVHY010000046">
    <property type="protein sequence ID" value="VVO42530.1"/>
    <property type="molecule type" value="Genomic_DNA"/>
</dbReference>
<evidence type="ECO:0000313" key="3">
    <source>
        <dbReference type="EMBL" id="VVO42530.1"/>
    </source>
</evidence>
<feature type="region of interest" description="Disordered" evidence="1">
    <location>
        <begin position="22"/>
        <end position="45"/>
    </location>
</feature>
<dbReference type="Gene3D" id="1.10.530.10">
    <property type="match status" value="1"/>
</dbReference>
<gene>
    <name evidence="3" type="ORF">PS723_06024</name>
</gene>
<dbReference type="InterPro" id="IPR002048">
    <property type="entry name" value="EF_hand_dom"/>
</dbReference>
<dbReference type="PROSITE" id="PS50222">
    <property type="entry name" value="EF_HAND_2"/>
    <property type="match status" value="1"/>
</dbReference>
<protein>
    <recommendedName>
        <fullName evidence="2">EF-hand domain-containing protein</fullName>
    </recommendedName>
</protein>
<dbReference type="AlphaFoldDB" id="A0A5E7FTD7"/>
<dbReference type="InterPro" id="IPR052354">
    <property type="entry name" value="Cell_Wall_Dynamics_Protein"/>
</dbReference>
<evidence type="ECO:0000259" key="2">
    <source>
        <dbReference type="PROSITE" id="PS50222"/>
    </source>
</evidence>
<dbReference type="RefSeq" id="WP_224795780.1">
    <property type="nucleotide sequence ID" value="NZ_CABVHY010000046.1"/>
</dbReference>
<evidence type="ECO:0000256" key="1">
    <source>
        <dbReference type="SAM" id="MobiDB-lite"/>
    </source>
</evidence>